<name>A0AAV9THG1_9PEZI</name>
<evidence type="ECO:0000256" key="3">
    <source>
        <dbReference type="ARBA" id="ARBA00012922"/>
    </source>
</evidence>
<dbReference type="GO" id="GO:0004040">
    <property type="term" value="F:amidase activity"/>
    <property type="evidence" value="ECO:0007669"/>
    <property type="project" value="UniProtKB-EC"/>
</dbReference>
<comment type="caution">
    <text evidence="7">The sequence shown here is derived from an EMBL/GenBank/DDBJ whole genome shotgun (WGS) entry which is preliminary data.</text>
</comment>
<gene>
    <name evidence="7" type="ORF">QIS74_04506</name>
</gene>
<feature type="domain" description="Amidase" evidence="6">
    <location>
        <begin position="1"/>
        <end position="80"/>
    </location>
</feature>
<accession>A0AAV9THG1</accession>
<dbReference type="Gene3D" id="3.90.1300.10">
    <property type="entry name" value="Amidase signature (AS) domain"/>
    <property type="match status" value="1"/>
</dbReference>
<evidence type="ECO:0000256" key="2">
    <source>
        <dbReference type="ARBA" id="ARBA00009199"/>
    </source>
</evidence>
<dbReference type="PROSITE" id="PS00571">
    <property type="entry name" value="AMIDASES"/>
    <property type="match status" value="1"/>
</dbReference>
<dbReference type="Pfam" id="PF01425">
    <property type="entry name" value="Amidase"/>
    <property type="match status" value="1"/>
</dbReference>
<sequence length="88" mass="8600">MPQTSMHLETSSNIYGTTLNPSNLSLTPGGSSGGEAALIAFRGSVLGVGGDSGGSIRAPAGFTGIYGFKPSTGWLSRGGARAVPGGDG</sequence>
<organism evidence="7 8">
    <name type="scientific">Colletotrichum tabaci</name>
    <dbReference type="NCBI Taxonomy" id="1209068"/>
    <lineage>
        <taxon>Eukaryota</taxon>
        <taxon>Fungi</taxon>
        <taxon>Dikarya</taxon>
        <taxon>Ascomycota</taxon>
        <taxon>Pezizomycotina</taxon>
        <taxon>Sordariomycetes</taxon>
        <taxon>Hypocreomycetidae</taxon>
        <taxon>Glomerellales</taxon>
        <taxon>Glomerellaceae</taxon>
        <taxon>Colletotrichum</taxon>
        <taxon>Colletotrichum destructivum species complex</taxon>
    </lineage>
</organism>
<dbReference type="EC" id="3.5.1.4" evidence="3"/>
<comment type="catalytic activity">
    <reaction evidence="1">
        <text>a monocarboxylic acid amide + H2O = a monocarboxylate + NH4(+)</text>
        <dbReference type="Rhea" id="RHEA:12020"/>
        <dbReference type="ChEBI" id="CHEBI:15377"/>
        <dbReference type="ChEBI" id="CHEBI:28938"/>
        <dbReference type="ChEBI" id="CHEBI:35757"/>
        <dbReference type="ChEBI" id="CHEBI:83628"/>
        <dbReference type="EC" id="3.5.1.4"/>
    </reaction>
</comment>
<evidence type="ECO:0000256" key="5">
    <source>
        <dbReference type="SAM" id="MobiDB-lite"/>
    </source>
</evidence>
<dbReference type="EMBL" id="JASAOK010000020">
    <property type="protein sequence ID" value="KAK6221634.1"/>
    <property type="molecule type" value="Genomic_DNA"/>
</dbReference>
<protein>
    <recommendedName>
        <fullName evidence="3">amidase</fullName>
        <ecNumber evidence="3">3.5.1.4</ecNumber>
    </recommendedName>
</protein>
<dbReference type="InterPro" id="IPR020556">
    <property type="entry name" value="Amidase_CS"/>
</dbReference>
<reference evidence="7 8" key="1">
    <citation type="submission" date="2023-04" db="EMBL/GenBank/DDBJ databases">
        <title>Colletotrichum tabacum stain YC1 causing leaf anthracnose on Nicotiana tabacum(L.) cv.</title>
        <authorList>
            <person name="Ji Z."/>
            <person name="Wang M."/>
            <person name="Zhang J."/>
            <person name="Wang N."/>
            <person name="Zhou Z."/>
        </authorList>
    </citation>
    <scope>NUCLEOTIDE SEQUENCE [LARGE SCALE GENOMIC DNA]</scope>
    <source>
        <strain evidence="7 8">YC1</strain>
    </source>
</reference>
<comment type="similarity">
    <text evidence="2">Belongs to the amidase family.</text>
</comment>
<proteinExistence type="inferred from homology"/>
<evidence type="ECO:0000256" key="4">
    <source>
        <dbReference type="ARBA" id="ARBA00022801"/>
    </source>
</evidence>
<dbReference type="InterPro" id="IPR036928">
    <property type="entry name" value="AS_sf"/>
</dbReference>
<dbReference type="Proteomes" id="UP001327957">
    <property type="component" value="Unassembled WGS sequence"/>
</dbReference>
<keyword evidence="4" id="KW-0378">Hydrolase</keyword>
<dbReference type="AlphaFoldDB" id="A0AAV9THG1"/>
<evidence type="ECO:0000256" key="1">
    <source>
        <dbReference type="ARBA" id="ARBA00001311"/>
    </source>
</evidence>
<evidence type="ECO:0000313" key="8">
    <source>
        <dbReference type="Proteomes" id="UP001327957"/>
    </source>
</evidence>
<feature type="region of interest" description="Disordered" evidence="5">
    <location>
        <begin position="1"/>
        <end position="28"/>
    </location>
</feature>
<dbReference type="SUPFAM" id="SSF75304">
    <property type="entry name" value="Amidase signature (AS) enzymes"/>
    <property type="match status" value="1"/>
</dbReference>
<dbReference type="PANTHER" id="PTHR46072">
    <property type="entry name" value="AMIDASE-RELATED-RELATED"/>
    <property type="match status" value="1"/>
</dbReference>
<dbReference type="PANTHER" id="PTHR46072:SF4">
    <property type="entry name" value="AMIDASE C550.07-RELATED"/>
    <property type="match status" value="1"/>
</dbReference>
<dbReference type="InterPro" id="IPR023631">
    <property type="entry name" value="Amidase_dom"/>
</dbReference>
<evidence type="ECO:0000313" key="7">
    <source>
        <dbReference type="EMBL" id="KAK6221634.1"/>
    </source>
</evidence>
<keyword evidence="8" id="KW-1185">Reference proteome</keyword>
<evidence type="ECO:0000259" key="6">
    <source>
        <dbReference type="Pfam" id="PF01425"/>
    </source>
</evidence>